<feature type="compositionally biased region" description="Basic and acidic residues" evidence="1">
    <location>
        <begin position="22"/>
        <end position="35"/>
    </location>
</feature>
<dbReference type="AlphaFoldDB" id="T5A9T1"/>
<feature type="compositionally biased region" description="Polar residues" evidence="1">
    <location>
        <begin position="1"/>
        <end position="12"/>
    </location>
</feature>
<protein>
    <submittedName>
        <fullName evidence="2">Nitrogen response regulator</fullName>
    </submittedName>
</protein>
<evidence type="ECO:0000256" key="1">
    <source>
        <dbReference type="SAM" id="MobiDB-lite"/>
    </source>
</evidence>
<organism evidence="2 3">
    <name type="scientific">Ophiocordyceps sinensis (strain Co18 / CGMCC 3.14243)</name>
    <name type="common">Yarsagumba caterpillar fungus</name>
    <name type="synonym">Hirsutella sinensis</name>
    <dbReference type="NCBI Taxonomy" id="911162"/>
    <lineage>
        <taxon>Eukaryota</taxon>
        <taxon>Fungi</taxon>
        <taxon>Dikarya</taxon>
        <taxon>Ascomycota</taxon>
        <taxon>Pezizomycotina</taxon>
        <taxon>Sordariomycetes</taxon>
        <taxon>Hypocreomycetidae</taxon>
        <taxon>Hypocreales</taxon>
        <taxon>Ophiocordycipitaceae</taxon>
        <taxon>Ophiocordyceps</taxon>
    </lineage>
</organism>
<evidence type="ECO:0000313" key="3">
    <source>
        <dbReference type="Proteomes" id="UP000019374"/>
    </source>
</evidence>
<name>T5A9T1_OPHSC</name>
<dbReference type="EMBL" id="KE653413">
    <property type="protein sequence ID" value="EQK99348.1"/>
    <property type="molecule type" value="Genomic_DNA"/>
</dbReference>
<proteinExistence type="predicted"/>
<gene>
    <name evidence="2" type="ORF">OCS_04939</name>
</gene>
<dbReference type="Proteomes" id="UP000019374">
    <property type="component" value="Unassembled WGS sequence"/>
</dbReference>
<reference evidence="2 3" key="1">
    <citation type="journal article" date="2013" name="Chin. Sci. Bull.">
        <title>Genome survey uncovers the secrets of sex and lifestyle in caterpillar fungus.</title>
        <authorList>
            <person name="Hu X."/>
            <person name="Zhang Y."/>
            <person name="Xiao G."/>
            <person name="Zheng P."/>
            <person name="Xia Y."/>
            <person name="Zhang X."/>
            <person name="St Leger R.J."/>
            <person name="Liu X."/>
            <person name="Wang C."/>
        </authorList>
    </citation>
    <scope>NUCLEOTIDE SEQUENCE [LARGE SCALE GENOMIC DNA]</scope>
    <source>
        <strain evidence="3">Co18 / CGMCC 3.14243</strain>
        <tissue evidence="2">Fruit-body</tissue>
    </source>
</reference>
<evidence type="ECO:0000313" key="2">
    <source>
        <dbReference type="EMBL" id="EQK99348.1"/>
    </source>
</evidence>
<sequence length="97" mass="10449">MPASIASSTATSRPVVAMDPTSTEHDFRFPRRPDDEGLCSPDDDVVNRPSPDGLLGDALFPSLQSAALDSPDSLDQLRRDDPLATQVWNAWRTSPGA</sequence>
<accession>T5A9T1</accession>
<feature type="region of interest" description="Disordered" evidence="1">
    <location>
        <begin position="1"/>
        <end position="44"/>
    </location>
</feature>
<dbReference type="HOGENOM" id="CLU_2347280_0_0_1"/>